<evidence type="ECO:0000259" key="7">
    <source>
        <dbReference type="PROSITE" id="PS50110"/>
    </source>
</evidence>
<dbReference type="InterPro" id="IPR011006">
    <property type="entry name" value="CheY-like_superfamily"/>
</dbReference>
<dbReference type="SMART" id="SM00421">
    <property type="entry name" value="HTH_LUXR"/>
    <property type="match status" value="1"/>
</dbReference>
<dbReference type="PROSITE" id="PS50043">
    <property type="entry name" value="HTH_LUXR_2"/>
    <property type="match status" value="1"/>
</dbReference>
<dbReference type="AlphaFoldDB" id="B9TDJ8"/>
<feature type="domain" description="Response regulatory" evidence="7">
    <location>
        <begin position="154"/>
        <end position="269"/>
    </location>
</feature>
<feature type="transmembrane region" description="Helical" evidence="5">
    <location>
        <begin position="37"/>
        <end position="64"/>
    </location>
</feature>
<evidence type="ECO:0000256" key="5">
    <source>
        <dbReference type="SAM" id="Phobius"/>
    </source>
</evidence>
<dbReference type="InterPro" id="IPR001789">
    <property type="entry name" value="Sig_transdc_resp-reg_receiver"/>
</dbReference>
<dbReference type="SMART" id="SM00448">
    <property type="entry name" value="REC"/>
    <property type="match status" value="1"/>
</dbReference>
<dbReference type="Pfam" id="PF00072">
    <property type="entry name" value="Response_reg"/>
    <property type="match status" value="1"/>
</dbReference>
<keyword evidence="5" id="KW-0472">Membrane</keyword>
<keyword evidence="4" id="KW-0597">Phosphoprotein</keyword>
<dbReference type="InterPro" id="IPR000792">
    <property type="entry name" value="Tscrpt_reg_LuxR_C"/>
</dbReference>
<dbReference type="Gene3D" id="3.40.190.290">
    <property type="match status" value="1"/>
</dbReference>
<dbReference type="Gene3D" id="3.40.50.2300">
    <property type="match status" value="1"/>
</dbReference>
<dbReference type="GO" id="GO:0003677">
    <property type="term" value="F:DNA binding"/>
    <property type="evidence" value="ECO:0007669"/>
    <property type="project" value="UniProtKB-KW"/>
</dbReference>
<keyword evidence="3" id="KW-0804">Transcription</keyword>
<dbReference type="Proteomes" id="UP000008311">
    <property type="component" value="Unassembled WGS sequence"/>
</dbReference>
<proteinExistence type="predicted"/>
<dbReference type="SUPFAM" id="SSF52172">
    <property type="entry name" value="CheY-like"/>
    <property type="match status" value="1"/>
</dbReference>
<dbReference type="InParanoid" id="B9TDJ8"/>
<dbReference type="PANTHER" id="PTHR44688">
    <property type="entry name" value="DNA-BINDING TRANSCRIPTIONAL ACTIVATOR DEVR_DOSR"/>
    <property type="match status" value="1"/>
</dbReference>
<keyword evidence="1" id="KW-0805">Transcription regulation</keyword>
<dbReference type="PROSITE" id="PS50110">
    <property type="entry name" value="RESPONSE_REGULATORY"/>
    <property type="match status" value="1"/>
</dbReference>
<sequence>MRSLTEVGRVGNLKTIVFSQGCSYRERLDLLLAEMGILSVAALAFGSIDAILSCVAAGIGITLLPRGLVSNAAQRNHVAVHALASDTARMETLFVRRRDAYLSNAMRAFLDVARNPCAALLCARRGLGQQCSVWPYLHRSIRGLRKDSSIVNKEAKWSQDRVRLQSREMAKASRQSCLHVETFESPKDFLAFPKYDAPSCLILDVRLRGESGLAFQQEAHRCGVRMPILFITAHGDIEMTVKAMKAGALDFFAKPFRDQDMLDAIAHALKRDAERRESEQALATLQESYETLTQREREVMKFVVAGMLNKQIAYELHLSEITVKIHRGQVMKKMVSRSLPDLVRKAEALGIDQRQPSSN</sequence>
<feature type="modified residue" description="4-aspartylphosphate" evidence="4">
    <location>
        <position position="204"/>
    </location>
</feature>
<dbReference type="Pfam" id="PF00196">
    <property type="entry name" value="GerE"/>
    <property type="match status" value="1"/>
</dbReference>
<evidence type="ECO:0000256" key="3">
    <source>
        <dbReference type="ARBA" id="ARBA00023163"/>
    </source>
</evidence>
<accession>B9TDJ8</accession>
<evidence type="ECO:0000256" key="1">
    <source>
        <dbReference type="ARBA" id="ARBA00023015"/>
    </source>
</evidence>
<dbReference type="CDD" id="cd06170">
    <property type="entry name" value="LuxR_C_like"/>
    <property type="match status" value="1"/>
</dbReference>
<dbReference type="EMBL" id="EQ978256">
    <property type="protein sequence ID" value="EEF26066.1"/>
    <property type="molecule type" value="Genomic_DNA"/>
</dbReference>
<dbReference type="Pfam" id="PF03466">
    <property type="entry name" value="LysR_substrate"/>
    <property type="match status" value="1"/>
</dbReference>
<dbReference type="PRINTS" id="PR00038">
    <property type="entry name" value="HTHLUXR"/>
</dbReference>
<keyword evidence="2" id="KW-0238">DNA-binding</keyword>
<dbReference type="InterPro" id="IPR036388">
    <property type="entry name" value="WH-like_DNA-bd_sf"/>
</dbReference>
<feature type="domain" description="HTH luxR-type" evidence="6">
    <location>
        <begin position="285"/>
        <end position="350"/>
    </location>
</feature>
<organism evidence="8 9">
    <name type="scientific">Ricinus communis</name>
    <name type="common">Castor bean</name>
    <dbReference type="NCBI Taxonomy" id="3988"/>
    <lineage>
        <taxon>Eukaryota</taxon>
        <taxon>Viridiplantae</taxon>
        <taxon>Streptophyta</taxon>
        <taxon>Embryophyta</taxon>
        <taxon>Tracheophyta</taxon>
        <taxon>Spermatophyta</taxon>
        <taxon>Magnoliopsida</taxon>
        <taxon>eudicotyledons</taxon>
        <taxon>Gunneridae</taxon>
        <taxon>Pentapetalae</taxon>
        <taxon>rosids</taxon>
        <taxon>fabids</taxon>
        <taxon>Malpighiales</taxon>
        <taxon>Euphorbiaceae</taxon>
        <taxon>Acalyphoideae</taxon>
        <taxon>Acalypheae</taxon>
        <taxon>Ricinus</taxon>
    </lineage>
</organism>
<gene>
    <name evidence="8" type="ORF">RCOM_1781100</name>
</gene>
<reference evidence="9" key="1">
    <citation type="journal article" date="2010" name="Nat. Biotechnol.">
        <title>Draft genome sequence of the oilseed species Ricinus communis.</title>
        <authorList>
            <person name="Chan A.P."/>
            <person name="Crabtree J."/>
            <person name="Zhao Q."/>
            <person name="Lorenzi H."/>
            <person name="Orvis J."/>
            <person name="Puiu D."/>
            <person name="Melake-Berhan A."/>
            <person name="Jones K.M."/>
            <person name="Redman J."/>
            <person name="Chen G."/>
            <person name="Cahoon E.B."/>
            <person name="Gedil M."/>
            <person name="Stanke M."/>
            <person name="Haas B.J."/>
            <person name="Wortman J.R."/>
            <person name="Fraser-Liggett C.M."/>
            <person name="Ravel J."/>
            <person name="Rabinowicz P.D."/>
        </authorList>
    </citation>
    <scope>NUCLEOTIDE SEQUENCE [LARGE SCALE GENOMIC DNA]</scope>
    <source>
        <strain evidence="9">cv. Hale</strain>
    </source>
</reference>
<evidence type="ECO:0000313" key="9">
    <source>
        <dbReference type="Proteomes" id="UP000008311"/>
    </source>
</evidence>
<dbReference type="GO" id="GO:0006355">
    <property type="term" value="P:regulation of DNA-templated transcription"/>
    <property type="evidence" value="ECO:0007669"/>
    <property type="project" value="InterPro"/>
</dbReference>
<dbReference type="InterPro" id="IPR005119">
    <property type="entry name" value="LysR_subst-bd"/>
</dbReference>
<evidence type="ECO:0000313" key="8">
    <source>
        <dbReference type="EMBL" id="EEF26066.1"/>
    </source>
</evidence>
<dbReference type="Gene3D" id="1.10.10.10">
    <property type="entry name" value="Winged helix-like DNA-binding domain superfamily/Winged helix DNA-binding domain"/>
    <property type="match status" value="1"/>
</dbReference>
<name>B9TDJ8_RICCO</name>
<evidence type="ECO:0000256" key="2">
    <source>
        <dbReference type="ARBA" id="ARBA00023125"/>
    </source>
</evidence>
<evidence type="ECO:0000256" key="4">
    <source>
        <dbReference type="PROSITE-ProRule" id="PRU00169"/>
    </source>
</evidence>
<dbReference type="SUPFAM" id="SSF53850">
    <property type="entry name" value="Periplasmic binding protein-like II"/>
    <property type="match status" value="1"/>
</dbReference>
<dbReference type="GO" id="GO:0000160">
    <property type="term" value="P:phosphorelay signal transduction system"/>
    <property type="evidence" value="ECO:0007669"/>
    <property type="project" value="InterPro"/>
</dbReference>
<keyword evidence="5" id="KW-0812">Transmembrane</keyword>
<dbReference type="eggNOG" id="ENOG502SP98">
    <property type="taxonomic scope" value="Eukaryota"/>
</dbReference>
<evidence type="ECO:0000259" key="6">
    <source>
        <dbReference type="PROSITE" id="PS50043"/>
    </source>
</evidence>
<keyword evidence="9" id="KW-1185">Reference proteome</keyword>
<keyword evidence="5" id="KW-1133">Transmembrane helix</keyword>
<dbReference type="PANTHER" id="PTHR44688:SF16">
    <property type="entry name" value="DNA-BINDING TRANSCRIPTIONAL ACTIVATOR DEVR_DOSR"/>
    <property type="match status" value="1"/>
</dbReference>
<protein>
    <submittedName>
        <fullName evidence="8">Nodulation protein W, putative</fullName>
    </submittedName>
</protein>